<dbReference type="Gene3D" id="2.10.109.10">
    <property type="entry name" value="Umud Fragment, subunit A"/>
    <property type="match status" value="1"/>
</dbReference>
<dbReference type="CDD" id="cd00093">
    <property type="entry name" value="HTH_XRE"/>
    <property type="match status" value="1"/>
</dbReference>
<evidence type="ECO:0000259" key="1">
    <source>
        <dbReference type="PROSITE" id="PS50943"/>
    </source>
</evidence>
<protein>
    <recommendedName>
        <fullName evidence="1">HTH cro/C1-type domain-containing protein</fullName>
    </recommendedName>
</protein>
<gene>
    <name evidence="2" type="ORF">MPPM_2592</name>
</gene>
<reference evidence="2 3" key="1">
    <citation type="journal article" date="2016" name="Genome Announc.">
        <title>Complete Genome Sequence of Methylobacterium populi P-1M, Isolated from Pink-Pigmented Household Biofilm.</title>
        <authorList>
            <person name="Morohoshi T."/>
            <person name="Ikeda T."/>
        </authorList>
    </citation>
    <scope>NUCLEOTIDE SEQUENCE [LARGE SCALE GENOMIC DNA]</scope>
    <source>
        <strain evidence="2 3">P-1M</strain>
    </source>
</reference>
<evidence type="ECO:0000313" key="3">
    <source>
        <dbReference type="Proteomes" id="UP000218288"/>
    </source>
</evidence>
<dbReference type="Pfam" id="PF00717">
    <property type="entry name" value="Peptidase_S24"/>
    <property type="match status" value="1"/>
</dbReference>
<dbReference type="SMART" id="SM00530">
    <property type="entry name" value="HTH_XRE"/>
    <property type="match status" value="1"/>
</dbReference>
<evidence type="ECO:0000313" key="2">
    <source>
        <dbReference type="EMBL" id="BAU91197.1"/>
    </source>
</evidence>
<dbReference type="InterPro" id="IPR036286">
    <property type="entry name" value="LexA/Signal_pep-like_sf"/>
</dbReference>
<organism evidence="2 3">
    <name type="scientific">Methylorubrum populi</name>
    <dbReference type="NCBI Taxonomy" id="223967"/>
    <lineage>
        <taxon>Bacteria</taxon>
        <taxon>Pseudomonadati</taxon>
        <taxon>Pseudomonadota</taxon>
        <taxon>Alphaproteobacteria</taxon>
        <taxon>Hyphomicrobiales</taxon>
        <taxon>Methylobacteriaceae</taxon>
        <taxon>Methylorubrum</taxon>
    </lineage>
</organism>
<dbReference type="SUPFAM" id="SSF47413">
    <property type="entry name" value="lambda repressor-like DNA-binding domains"/>
    <property type="match status" value="1"/>
</dbReference>
<dbReference type="AlphaFoldDB" id="A0A160PDP5"/>
<sequence length="216" mass="24157">MGTSSNANRAHLVLCSQAKALGTVRPMANNLKRLRTERELSQTELADRMNTTRNQIAKLESGARRLSDVWISRAAVALRVDPGALVADSMLVDVVGYVGAGSMITYYGEDEGSLETVDRPPGASDETVAVRVKGDSMPGVAEDRWILYYDKRVRSVPDEWVNQLCVVWLPNERVYVKKVYRGRDPGTFDLISTGHYEPMRDEEVEWSAKVQWIKPA</sequence>
<dbReference type="Gene3D" id="1.10.260.40">
    <property type="entry name" value="lambda repressor-like DNA-binding domains"/>
    <property type="match status" value="1"/>
</dbReference>
<dbReference type="Proteomes" id="UP000218288">
    <property type="component" value="Chromosome"/>
</dbReference>
<dbReference type="InterPro" id="IPR015927">
    <property type="entry name" value="Peptidase_S24_S26A/B/C"/>
</dbReference>
<accession>A0A160PDP5</accession>
<name>A0A160PDP5_9HYPH</name>
<dbReference type="PROSITE" id="PS50943">
    <property type="entry name" value="HTH_CROC1"/>
    <property type="match status" value="1"/>
</dbReference>
<dbReference type="InterPro" id="IPR010982">
    <property type="entry name" value="Lambda_DNA-bd_dom_sf"/>
</dbReference>
<dbReference type="CDD" id="cd06529">
    <property type="entry name" value="S24_LexA-like"/>
    <property type="match status" value="1"/>
</dbReference>
<dbReference type="GO" id="GO:0003677">
    <property type="term" value="F:DNA binding"/>
    <property type="evidence" value="ECO:0007669"/>
    <property type="project" value="InterPro"/>
</dbReference>
<dbReference type="Pfam" id="PF13560">
    <property type="entry name" value="HTH_31"/>
    <property type="match status" value="1"/>
</dbReference>
<feature type="domain" description="HTH cro/C1-type" evidence="1">
    <location>
        <begin position="31"/>
        <end position="85"/>
    </location>
</feature>
<dbReference type="EMBL" id="AP014809">
    <property type="protein sequence ID" value="BAU91197.1"/>
    <property type="molecule type" value="Genomic_DNA"/>
</dbReference>
<dbReference type="InterPro" id="IPR039418">
    <property type="entry name" value="LexA-like"/>
</dbReference>
<dbReference type="SUPFAM" id="SSF51306">
    <property type="entry name" value="LexA/Signal peptidase"/>
    <property type="match status" value="1"/>
</dbReference>
<proteinExistence type="predicted"/>
<dbReference type="InterPro" id="IPR001387">
    <property type="entry name" value="Cro/C1-type_HTH"/>
</dbReference>